<keyword evidence="4" id="KW-0902">Two-component regulatory system</keyword>
<dbReference type="Proteomes" id="UP000184225">
    <property type="component" value="Unassembled WGS sequence"/>
</dbReference>
<dbReference type="InterPro" id="IPR003661">
    <property type="entry name" value="HisK_dim/P_dom"/>
</dbReference>
<dbReference type="Gene3D" id="1.25.40.10">
    <property type="entry name" value="Tetratricopeptide repeat domain"/>
    <property type="match status" value="1"/>
</dbReference>
<feature type="domain" description="Response regulatory" evidence="10">
    <location>
        <begin position="614"/>
        <end position="728"/>
    </location>
</feature>
<dbReference type="EMBL" id="FQYY01000002">
    <property type="protein sequence ID" value="SHI51902.1"/>
    <property type="molecule type" value="Genomic_DNA"/>
</dbReference>
<keyword evidence="8" id="KW-0812">Transmembrane</keyword>
<keyword evidence="8" id="KW-1133">Transmembrane helix</keyword>
<dbReference type="CDD" id="cd00082">
    <property type="entry name" value="HisKA"/>
    <property type="match status" value="1"/>
</dbReference>
<dbReference type="PROSITE" id="PS50110">
    <property type="entry name" value="RESPONSE_REGULATORY"/>
    <property type="match status" value="1"/>
</dbReference>
<evidence type="ECO:0000259" key="10">
    <source>
        <dbReference type="PROSITE" id="PS50110"/>
    </source>
</evidence>
<dbReference type="InterPro" id="IPR036890">
    <property type="entry name" value="HATPase_C_sf"/>
</dbReference>
<dbReference type="Pfam" id="PF02518">
    <property type="entry name" value="HATPase_c"/>
    <property type="match status" value="1"/>
</dbReference>
<dbReference type="InterPro" id="IPR019734">
    <property type="entry name" value="TPR_rpt"/>
</dbReference>
<keyword evidence="12" id="KW-1185">Reference proteome</keyword>
<dbReference type="SUPFAM" id="SSF55874">
    <property type="entry name" value="ATPase domain of HSP90 chaperone/DNA topoisomerase II/histidine kinase"/>
    <property type="match status" value="1"/>
</dbReference>
<evidence type="ECO:0000256" key="1">
    <source>
        <dbReference type="ARBA" id="ARBA00000085"/>
    </source>
</evidence>
<dbReference type="Gene3D" id="3.40.50.2300">
    <property type="match status" value="1"/>
</dbReference>
<organism evidence="11 12">
    <name type="scientific">Mesonia phycicola</name>
    <dbReference type="NCBI Taxonomy" id="579105"/>
    <lineage>
        <taxon>Bacteria</taxon>
        <taxon>Pseudomonadati</taxon>
        <taxon>Bacteroidota</taxon>
        <taxon>Flavobacteriia</taxon>
        <taxon>Flavobacteriales</taxon>
        <taxon>Flavobacteriaceae</taxon>
        <taxon>Mesonia</taxon>
    </lineage>
</organism>
<feature type="modified residue" description="4-aspartylphosphate" evidence="5">
    <location>
        <position position="663"/>
    </location>
</feature>
<dbReference type="SUPFAM" id="SSF47384">
    <property type="entry name" value="Homodimeric domain of signal transducing histidine kinase"/>
    <property type="match status" value="1"/>
</dbReference>
<dbReference type="STRING" id="579105.SAMN04488096_102208"/>
<evidence type="ECO:0000256" key="4">
    <source>
        <dbReference type="ARBA" id="ARBA00023012"/>
    </source>
</evidence>
<dbReference type="PROSITE" id="PS50109">
    <property type="entry name" value="HIS_KIN"/>
    <property type="match status" value="1"/>
</dbReference>
<dbReference type="InterPro" id="IPR004358">
    <property type="entry name" value="Sig_transdc_His_kin-like_C"/>
</dbReference>
<dbReference type="SUPFAM" id="SSF48452">
    <property type="entry name" value="TPR-like"/>
    <property type="match status" value="2"/>
</dbReference>
<comment type="catalytic activity">
    <reaction evidence="1">
        <text>ATP + protein L-histidine = ADP + protein N-phospho-L-histidine.</text>
        <dbReference type="EC" id="2.7.13.3"/>
    </reaction>
</comment>
<dbReference type="SUPFAM" id="SSF52172">
    <property type="entry name" value="CheY-like"/>
    <property type="match status" value="1"/>
</dbReference>
<dbReference type="EC" id="2.7.13.3" evidence="2"/>
<evidence type="ECO:0000256" key="5">
    <source>
        <dbReference type="PROSITE-ProRule" id="PRU00169"/>
    </source>
</evidence>
<accession>A0A1M6BT02</accession>
<keyword evidence="3 5" id="KW-0597">Phosphoprotein</keyword>
<keyword evidence="7" id="KW-0175">Coiled coil</keyword>
<gene>
    <name evidence="11" type="ORF">SAMN04488096_102208</name>
</gene>
<evidence type="ECO:0000313" key="11">
    <source>
        <dbReference type="EMBL" id="SHI51902.1"/>
    </source>
</evidence>
<name>A0A1M6BT02_9FLAO</name>
<feature type="domain" description="Histidine kinase" evidence="9">
    <location>
        <begin position="367"/>
        <end position="591"/>
    </location>
</feature>
<dbReference type="SMART" id="SM00028">
    <property type="entry name" value="TPR"/>
    <property type="match status" value="3"/>
</dbReference>
<dbReference type="PANTHER" id="PTHR45339:SF1">
    <property type="entry name" value="HYBRID SIGNAL TRANSDUCTION HISTIDINE KINASE J"/>
    <property type="match status" value="1"/>
</dbReference>
<dbReference type="RefSeq" id="WP_073148402.1">
    <property type="nucleotide sequence ID" value="NZ_FQYY01000002.1"/>
</dbReference>
<feature type="coiled-coil region" evidence="7">
    <location>
        <begin position="269"/>
        <end position="296"/>
    </location>
</feature>
<dbReference type="InterPro" id="IPR003594">
    <property type="entry name" value="HATPase_dom"/>
</dbReference>
<dbReference type="SMART" id="SM00448">
    <property type="entry name" value="REC"/>
    <property type="match status" value="1"/>
</dbReference>
<dbReference type="InterPro" id="IPR005467">
    <property type="entry name" value="His_kinase_dom"/>
</dbReference>
<dbReference type="CDD" id="cd17546">
    <property type="entry name" value="REC_hyHK_CKI1_RcsC-like"/>
    <property type="match status" value="1"/>
</dbReference>
<dbReference type="Gene3D" id="3.30.565.10">
    <property type="entry name" value="Histidine kinase-like ATPase, C-terminal domain"/>
    <property type="match status" value="1"/>
</dbReference>
<dbReference type="InterPro" id="IPR011006">
    <property type="entry name" value="CheY-like_superfamily"/>
</dbReference>
<dbReference type="PANTHER" id="PTHR45339">
    <property type="entry name" value="HYBRID SIGNAL TRANSDUCTION HISTIDINE KINASE J"/>
    <property type="match status" value="1"/>
</dbReference>
<dbReference type="Pfam" id="PF00072">
    <property type="entry name" value="Response_reg"/>
    <property type="match status" value="1"/>
</dbReference>
<proteinExistence type="predicted"/>
<evidence type="ECO:0000256" key="8">
    <source>
        <dbReference type="SAM" id="Phobius"/>
    </source>
</evidence>
<dbReference type="OrthoDB" id="4457677at2"/>
<evidence type="ECO:0000259" key="9">
    <source>
        <dbReference type="PROSITE" id="PS50109"/>
    </source>
</evidence>
<dbReference type="AlphaFoldDB" id="A0A1M6BT02"/>
<dbReference type="Pfam" id="PF00512">
    <property type="entry name" value="HisKA"/>
    <property type="match status" value="1"/>
</dbReference>
<protein>
    <recommendedName>
        <fullName evidence="2">histidine kinase</fullName>
        <ecNumber evidence="2">2.7.13.3</ecNumber>
    </recommendedName>
</protein>
<evidence type="ECO:0000313" key="12">
    <source>
        <dbReference type="Proteomes" id="UP000184225"/>
    </source>
</evidence>
<reference evidence="11 12" key="1">
    <citation type="submission" date="2016-11" db="EMBL/GenBank/DDBJ databases">
        <authorList>
            <person name="Jaros S."/>
            <person name="Januszkiewicz K."/>
            <person name="Wedrychowicz H."/>
        </authorList>
    </citation>
    <scope>NUCLEOTIDE SEQUENCE [LARGE SCALE GENOMIC DNA]</scope>
    <source>
        <strain evidence="11 12">DSM 21425</strain>
    </source>
</reference>
<dbReference type="InterPro" id="IPR001789">
    <property type="entry name" value="Sig_transdc_resp-reg_receiver"/>
</dbReference>
<dbReference type="SMART" id="SM00388">
    <property type="entry name" value="HisKA"/>
    <property type="match status" value="1"/>
</dbReference>
<dbReference type="InterPro" id="IPR036097">
    <property type="entry name" value="HisK_dim/P_sf"/>
</dbReference>
<sequence>MRNLFFLILIFLTSVQLVGQQTSQQQESLQYYFQKSTSHYKNSSYLEALIDSRILLKKAIRQNDSTYISKAYFLLGSIDQSIKNFEKAENNYSKAIGIAKVNKDSIVLIDIYQQLARIAAIHKNFSKSEVYYQKALKYSDALSEEAHKQILVKFCQNFLNNKSPQKVTPYLNSLNSYLQESSNTIQEKKFQIKLNYVLGRYYGEIKNYNLAQYHLSQAYALAKRDGLLYKFINILKFRARYYKNDHDFENALIYKEEYIDYKEKELDSISSERLKLEVLKQNINKYEAALDTLEKETVASVLVSKSKLSLFFVIISGLLGVSFILIFITNQKRKKLIFHLNNKNKELVEAQEKVKLAAEIKSNFISNISHEIRTPLHGVIGITSLLLAEKEISNDNRKLLKSLKFSGDYLLGLINNVLLMSKLDNNNVEINLQPIKIKNLIDTIKGGVVFLAKKNNVNIEFKIQEDVPEEVILDSNIVSEILINLIENAIKFSKGGLVVTSIEINNSYQITQDELMLRFTVKDNGIGIPEDKKKVIFNKFSQVGLERNMLEGTGIGLSLVKNLLLHLDSDIQLDSTVGKGSTFYFDLSCSVVSHNKIDLSLKADSFNFSGSSKKILLVEDNRINKMVIEKYLSPYNIQLDMIEDGLEAYNTLLTTKYDLLLLDINIPSMNGYEITKKLREKGITIPIVAVTASELSEIQEKAYSLGVDEIIIKPFQKQKLIYILSKFFKA</sequence>
<dbReference type="PROSITE" id="PS50005">
    <property type="entry name" value="TPR"/>
    <property type="match status" value="1"/>
</dbReference>
<keyword evidence="6" id="KW-0802">TPR repeat</keyword>
<keyword evidence="8" id="KW-0472">Membrane</keyword>
<dbReference type="PRINTS" id="PR00344">
    <property type="entry name" value="BCTRLSENSOR"/>
</dbReference>
<feature type="transmembrane region" description="Helical" evidence="8">
    <location>
        <begin position="308"/>
        <end position="328"/>
    </location>
</feature>
<dbReference type="SMART" id="SM00387">
    <property type="entry name" value="HATPase_c"/>
    <property type="match status" value="1"/>
</dbReference>
<evidence type="ECO:0000256" key="7">
    <source>
        <dbReference type="SAM" id="Coils"/>
    </source>
</evidence>
<dbReference type="GO" id="GO:0000155">
    <property type="term" value="F:phosphorelay sensor kinase activity"/>
    <property type="evidence" value="ECO:0007669"/>
    <property type="project" value="InterPro"/>
</dbReference>
<feature type="repeat" description="TPR" evidence="6">
    <location>
        <begin position="69"/>
        <end position="102"/>
    </location>
</feature>
<evidence type="ECO:0000256" key="3">
    <source>
        <dbReference type="ARBA" id="ARBA00022553"/>
    </source>
</evidence>
<evidence type="ECO:0000256" key="6">
    <source>
        <dbReference type="PROSITE-ProRule" id="PRU00339"/>
    </source>
</evidence>
<evidence type="ECO:0000256" key="2">
    <source>
        <dbReference type="ARBA" id="ARBA00012438"/>
    </source>
</evidence>
<dbReference type="InterPro" id="IPR011990">
    <property type="entry name" value="TPR-like_helical_dom_sf"/>
</dbReference>
<dbReference type="Gene3D" id="1.10.287.130">
    <property type="match status" value="1"/>
</dbReference>